<evidence type="ECO:0000313" key="1">
    <source>
        <dbReference type="EMBL" id="EOD66875.1"/>
    </source>
</evidence>
<gene>
    <name evidence="1" type="ORF">H480_19168</name>
</gene>
<dbReference type="PATRIC" id="fig|1292037.4.peg.3653"/>
<dbReference type="Proteomes" id="UP000014139">
    <property type="component" value="Unassembled WGS sequence"/>
</dbReference>
<protein>
    <submittedName>
        <fullName evidence="1">Uncharacterized protein</fullName>
    </submittedName>
</protein>
<dbReference type="RefSeq" id="WP_003087068.1">
    <property type="nucleotide sequence ID" value="NZ_AOUO01000254.1"/>
</dbReference>
<keyword evidence="2" id="KW-1185">Reference proteome</keyword>
<organism evidence="1 2">
    <name type="scientific">Amycolatopsis vancoresmycina DSM 44592</name>
    <dbReference type="NCBI Taxonomy" id="1292037"/>
    <lineage>
        <taxon>Bacteria</taxon>
        <taxon>Bacillati</taxon>
        <taxon>Actinomycetota</taxon>
        <taxon>Actinomycetes</taxon>
        <taxon>Pseudonocardiales</taxon>
        <taxon>Pseudonocardiaceae</taxon>
        <taxon>Amycolatopsis</taxon>
    </lineage>
</organism>
<accession>R1HTK4</accession>
<proteinExistence type="predicted"/>
<evidence type="ECO:0000313" key="2">
    <source>
        <dbReference type="Proteomes" id="UP000014139"/>
    </source>
</evidence>
<reference evidence="1 2" key="1">
    <citation type="submission" date="2013-02" db="EMBL/GenBank/DDBJ databases">
        <title>Draft genome sequence of Amycolatopsis vancoresmycina strain DSM 44592T.</title>
        <authorList>
            <person name="Kumar S."/>
            <person name="Kaur N."/>
            <person name="Kaur C."/>
            <person name="Raghava G.P.S."/>
            <person name="Mayilraj S."/>
        </authorList>
    </citation>
    <scope>NUCLEOTIDE SEQUENCE [LARGE SCALE GENOMIC DNA]</scope>
    <source>
        <strain evidence="1 2">DSM 44592</strain>
    </source>
</reference>
<dbReference type="AlphaFoldDB" id="R1HTK4"/>
<dbReference type="OrthoDB" id="3401668at2"/>
<comment type="caution">
    <text evidence="1">The sequence shown here is derived from an EMBL/GenBank/DDBJ whole genome shotgun (WGS) entry which is preliminary data.</text>
</comment>
<dbReference type="EMBL" id="AOUO01000254">
    <property type="protein sequence ID" value="EOD66875.1"/>
    <property type="molecule type" value="Genomic_DNA"/>
</dbReference>
<sequence length="76" mass="8204">MADIPPDWIPEDPDGHRWVRPESPACPNCKCCSDQLCTTAKQDDSMCFFLVGGRPGVMDVSDCPCAPLVPPGVDRG</sequence>
<name>R1HTK4_9PSEU</name>